<accession>A0AA96DT92</accession>
<organism evidence="3">
    <name type="scientific">Arcobacter cryaerophilus gv. pseudocryaerophilus</name>
    <dbReference type="NCBI Taxonomy" id="2933791"/>
    <lineage>
        <taxon>Bacteria</taxon>
        <taxon>Pseudomonadati</taxon>
        <taxon>Campylobacterota</taxon>
        <taxon>Epsilonproteobacteria</taxon>
        <taxon>Campylobacterales</taxon>
        <taxon>Arcobacteraceae</taxon>
        <taxon>Aliarcobacter</taxon>
    </lineage>
</organism>
<sequence>MIVRVRRAKSGLSKYLRDGKKENSIYSRDDKDIVIPILGSLDAFERAENYCVENKNWSQNYMHITFGFSDNDWIKIESLPTKNEQNVLMQELVLDYIKHHFSGYDIDHEIISYAELHFPKIKYDEYGNKRYPHIHLGISFLNLLSDTKLRNLFANNSFYDELMVRKTNFKFGFEQTKRRKLRIKNFDSQVGRDRREWIELLDELNDRQELIHFLENQMSFKEGIDYRVVDTKNNNYVKLIGKSYKTDKSGKKTIQDINLQGRGLERFVDVNFDAKNHKKLEDMTQEELQEILNEVYEKRVEEIFKRRSKKATEDLEKIYEEDNELKKDFEKKYSKNSNYNSIKSLTFQHLTFQQKIFYKHYGVNIQDSLSGYYIKVDDSINNTSFINKSIGINIEDRGDEIISFSNTDSIENEAKLMLDIAIAKRWNLLEIEVDGPDDFIKEVKKQIVEKIEEQNKKEGINLNNSEEIYRPTSLLDNYIFDNKSKIFEAEKINDINFLKENLEANIVLEFAKQKYNINLDDFEVVDGNKINNKTNRQKPKSIIDFFTKEIGIPVGEATQICKDLISKQLIKNDRDLKHEERIEELTQQYEDISNKDIVDEQIEMNQNREDNHHARKRKNR</sequence>
<name>A0AA96DT92_9BACT</name>
<evidence type="ECO:0000313" key="3">
    <source>
        <dbReference type="EMBL" id="WNL33785.1"/>
    </source>
</evidence>
<proteinExistence type="predicted"/>
<protein>
    <recommendedName>
        <fullName evidence="4">Relaxase</fullName>
    </recommendedName>
</protein>
<dbReference type="RefSeq" id="WP_390871145.1">
    <property type="nucleotide sequence ID" value="NZ_CP128652.1"/>
</dbReference>
<feature type="coiled-coil region" evidence="1">
    <location>
        <begin position="274"/>
        <end position="332"/>
    </location>
</feature>
<dbReference type="AlphaFoldDB" id="A0AA96DT92"/>
<dbReference type="EMBL" id="CP134856">
    <property type="protein sequence ID" value="WNL33785.1"/>
    <property type="molecule type" value="Genomic_DNA"/>
</dbReference>
<evidence type="ECO:0000256" key="2">
    <source>
        <dbReference type="SAM" id="MobiDB-lite"/>
    </source>
</evidence>
<gene>
    <name evidence="3" type="ORF">RMP68_09835</name>
</gene>
<evidence type="ECO:0000256" key="1">
    <source>
        <dbReference type="SAM" id="Coils"/>
    </source>
</evidence>
<reference evidence="3" key="1">
    <citation type="submission" date="2023-09" db="EMBL/GenBank/DDBJ databases">
        <title>Arcobacter tbilisiensis sp. nov. isolated from chicken meat in Tbilisi, Georgia.</title>
        <authorList>
            <person name="Matthias R."/>
            <person name="Zautner A.E."/>
        </authorList>
    </citation>
    <scope>NUCLEOTIDE SEQUENCE</scope>
    <source>
        <strain evidence="3">LEO 62</strain>
    </source>
</reference>
<evidence type="ECO:0008006" key="4">
    <source>
        <dbReference type="Google" id="ProtNLM"/>
    </source>
</evidence>
<feature type="region of interest" description="Disordered" evidence="2">
    <location>
        <begin position="596"/>
        <end position="620"/>
    </location>
</feature>
<dbReference type="Proteomes" id="UP001305220">
    <property type="component" value="Chromosome"/>
</dbReference>
<keyword evidence="1" id="KW-0175">Coiled coil</keyword>